<accession>A0A2K9NXY5</accession>
<gene>
    <name evidence="1" type="ORF">C0V70_17695</name>
</gene>
<dbReference type="Proteomes" id="UP000235584">
    <property type="component" value="Chromosome"/>
</dbReference>
<organism evidence="1 2">
    <name type="scientific">Bacteriovorax stolpii</name>
    <name type="common">Bdellovibrio stolpii</name>
    <dbReference type="NCBI Taxonomy" id="960"/>
    <lineage>
        <taxon>Bacteria</taxon>
        <taxon>Pseudomonadati</taxon>
        <taxon>Bdellovibrionota</taxon>
        <taxon>Bacteriovoracia</taxon>
        <taxon>Bacteriovoracales</taxon>
        <taxon>Bacteriovoracaceae</taxon>
        <taxon>Bacteriovorax</taxon>
    </lineage>
</organism>
<evidence type="ECO:0000313" key="2">
    <source>
        <dbReference type="Proteomes" id="UP000235584"/>
    </source>
</evidence>
<reference evidence="1 2" key="1">
    <citation type="submission" date="2018-01" db="EMBL/GenBank/DDBJ databases">
        <title>Complete genome sequence of Bacteriovorax stolpii DSM12778.</title>
        <authorList>
            <person name="Tang B."/>
            <person name="Chang J."/>
        </authorList>
    </citation>
    <scope>NUCLEOTIDE SEQUENCE [LARGE SCALE GENOMIC DNA]</scope>
    <source>
        <strain evidence="1 2">DSM 12778</strain>
    </source>
</reference>
<protein>
    <submittedName>
        <fullName evidence="1">Uncharacterized protein</fullName>
    </submittedName>
</protein>
<keyword evidence="2" id="KW-1185">Reference proteome</keyword>
<proteinExistence type="predicted"/>
<dbReference type="EMBL" id="CP025704">
    <property type="protein sequence ID" value="AUN99905.1"/>
    <property type="molecule type" value="Genomic_DNA"/>
</dbReference>
<dbReference type="AlphaFoldDB" id="A0A2K9NXY5"/>
<sequence>MKPAYFEFYGHKVKVESEAPELLHLLKKDFSSFVKEREDVAVGFSLHVYLDDPPLEQIPNIVCTMQTINSICYDIHDVRYCDYYGELLVILNKKTNSAKMYSKNLSKIHEVSYLLILSRIGKRMDLEGLHKLHAFSVAYKDLALVCMMPMKGGKSTLLMEFLKDSRFKIISDDIPLVDWQGRIRPFPIKIGLSDKAVELKVFNPEENYYHMDRGQYGKKKLLSLKGLPGKVVELEKSYEKVLLIEAFRYNSRTSILKDSSFLSTGKGLLKHGVIGFGLPMVIEYFWENGWRDFLTKTKIFCFRCIGFGALLFRAKRMKLFLGRNPEEAAEVIMKYIAANYEKI</sequence>
<dbReference type="KEGG" id="bsto:C0V70_17695"/>
<dbReference type="RefSeq" id="WP_102245194.1">
    <property type="nucleotide sequence ID" value="NZ_CP025704.1"/>
</dbReference>
<name>A0A2K9NXY5_BACTC</name>
<evidence type="ECO:0000313" key="1">
    <source>
        <dbReference type="EMBL" id="AUN99905.1"/>
    </source>
</evidence>